<accession>A0A6G1FSZ2</accession>
<feature type="signal peptide" evidence="2">
    <location>
        <begin position="1"/>
        <end position="18"/>
    </location>
</feature>
<dbReference type="EMBL" id="ML975179">
    <property type="protein sequence ID" value="KAF1808802.1"/>
    <property type="molecule type" value="Genomic_DNA"/>
</dbReference>
<name>A0A6G1FSZ2_9PEZI</name>
<evidence type="ECO:0000256" key="2">
    <source>
        <dbReference type="SAM" id="SignalP"/>
    </source>
</evidence>
<protein>
    <submittedName>
        <fullName evidence="3 5">Uncharacterized protein</fullName>
    </submittedName>
</protein>
<gene>
    <name evidence="3 5" type="ORF">P152DRAFT_462202</name>
</gene>
<feature type="compositionally biased region" description="Low complexity" evidence="1">
    <location>
        <begin position="177"/>
        <end position="191"/>
    </location>
</feature>
<reference evidence="5" key="2">
    <citation type="submission" date="2020-04" db="EMBL/GenBank/DDBJ databases">
        <authorList>
            <consortium name="NCBI Genome Project"/>
        </authorList>
    </citation>
    <scope>NUCLEOTIDE SEQUENCE</scope>
    <source>
        <strain evidence="5">CBS 781.70</strain>
    </source>
</reference>
<sequence length="224" mass="22502">MRVPLLQLLITSLPLASTSPLPQSPPLDLTPLCPPRTHYYRATVCPSGFAGCLPPSSSFSICATTALRFSNDCASNIGTVPTGVEIGHWHTCANGFKGCTTDGTVCDKPSVQVVVTPKGWVTVGGGANLPPSPSSGSGSTNGVGSAVGNGMASLGTQGSMGGDAIAGSGFGGWTPEGTGSMPGSSRSGRPSFLRESGNADEGLVSVYRDGGSDGRIKTGIVEEL</sequence>
<dbReference type="AlphaFoldDB" id="A0A6G1FSZ2"/>
<reference evidence="3 5" key="1">
    <citation type="submission" date="2020-01" db="EMBL/GenBank/DDBJ databases">
        <authorList>
            <consortium name="DOE Joint Genome Institute"/>
            <person name="Haridas S."/>
            <person name="Albert R."/>
            <person name="Binder M."/>
            <person name="Bloem J."/>
            <person name="Labutti K."/>
            <person name="Salamov A."/>
            <person name="Andreopoulos B."/>
            <person name="Baker S.E."/>
            <person name="Barry K."/>
            <person name="Bills G."/>
            <person name="Bluhm B.H."/>
            <person name="Cannon C."/>
            <person name="Castanera R."/>
            <person name="Culley D.E."/>
            <person name="Daum C."/>
            <person name="Ezra D."/>
            <person name="Gonzalez J.B."/>
            <person name="Henrissat B."/>
            <person name="Kuo A."/>
            <person name="Liang C."/>
            <person name="Lipzen A."/>
            <person name="Lutzoni F."/>
            <person name="Magnuson J."/>
            <person name="Mondo S."/>
            <person name="Nolan M."/>
            <person name="Ohm R."/>
            <person name="Pangilinan J."/>
            <person name="Park H.-J."/>
            <person name="Ramirez L."/>
            <person name="Alfaro M."/>
            <person name="Sun H."/>
            <person name="Tritt A."/>
            <person name="Yoshinaga Y."/>
            <person name="Zwiers L.-H."/>
            <person name="Turgeon B.G."/>
            <person name="Goodwin S.B."/>
            <person name="Spatafora J.W."/>
            <person name="Crous P.W."/>
            <person name="Grigoriev I.V."/>
        </authorList>
    </citation>
    <scope>NUCLEOTIDE SEQUENCE</scope>
    <source>
        <strain evidence="3 5">CBS 781.70</strain>
    </source>
</reference>
<proteinExistence type="predicted"/>
<dbReference type="RefSeq" id="XP_033530433.1">
    <property type="nucleotide sequence ID" value="XM_033680285.1"/>
</dbReference>
<evidence type="ECO:0000313" key="3">
    <source>
        <dbReference type="EMBL" id="KAF1808802.1"/>
    </source>
</evidence>
<evidence type="ECO:0000313" key="4">
    <source>
        <dbReference type="Proteomes" id="UP000504638"/>
    </source>
</evidence>
<dbReference type="Proteomes" id="UP000504638">
    <property type="component" value="Unplaced"/>
</dbReference>
<keyword evidence="4" id="KW-1185">Reference proteome</keyword>
<evidence type="ECO:0000256" key="1">
    <source>
        <dbReference type="SAM" id="MobiDB-lite"/>
    </source>
</evidence>
<feature type="region of interest" description="Disordered" evidence="1">
    <location>
        <begin position="125"/>
        <end position="224"/>
    </location>
</feature>
<evidence type="ECO:0000313" key="5">
    <source>
        <dbReference type="RefSeq" id="XP_033530433.1"/>
    </source>
</evidence>
<feature type="chain" id="PRO_5044631567" evidence="2">
    <location>
        <begin position="19"/>
        <end position="224"/>
    </location>
</feature>
<reference evidence="5" key="3">
    <citation type="submission" date="2025-04" db="UniProtKB">
        <authorList>
            <consortium name="RefSeq"/>
        </authorList>
    </citation>
    <scope>IDENTIFICATION</scope>
    <source>
        <strain evidence="5">CBS 781.70</strain>
    </source>
</reference>
<keyword evidence="2" id="KW-0732">Signal</keyword>
<organism evidence="3">
    <name type="scientific">Eremomyces bilateralis CBS 781.70</name>
    <dbReference type="NCBI Taxonomy" id="1392243"/>
    <lineage>
        <taxon>Eukaryota</taxon>
        <taxon>Fungi</taxon>
        <taxon>Dikarya</taxon>
        <taxon>Ascomycota</taxon>
        <taxon>Pezizomycotina</taxon>
        <taxon>Dothideomycetes</taxon>
        <taxon>Dothideomycetes incertae sedis</taxon>
        <taxon>Eremomycetales</taxon>
        <taxon>Eremomycetaceae</taxon>
        <taxon>Eremomyces</taxon>
    </lineage>
</organism>
<dbReference type="OrthoDB" id="3692311at2759"/>
<dbReference type="GeneID" id="54420855"/>